<feature type="non-terminal residue" evidence="3">
    <location>
        <position position="1"/>
    </location>
</feature>
<name>A0ABV0YGX7_9TELE</name>
<evidence type="ECO:0000313" key="3">
    <source>
        <dbReference type="EMBL" id="MEQ2292877.1"/>
    </source>
</evidence>
<feature type="region of interest" description="Disordered" evidence="1">
    <location>
        <begin position="1"/>
        <end position="44"/>
    </location>
</feature>
<feature type="transmembrane region" description="Helical" evidence="2">
    <location>
        <begin position="82"/>
        <end position="102"/>
    </location>
</feature>
<dbReference type="Proteomes" id="UP001469553">
    <property type="component" value="Unassembled WGS sequence"/>
</dbReference>
<protein>
    <submittedName>
        <fullName evidence="3">Uncharacterized protein</fullName>
    </submittedName>
</protein>
<evidence type="ECO:0000256" key="1">
    <source>
        <dbReference type="SAM" id="MobiDB-lite"/>
    </source>
</evidence>
<dbReference type="EMBL" id="JAHRIP010031086">
    <property type="protein sequence ID" value="MEQ2292877.1"/>
    <property type="molecule type" value="Genomic_DNA"/>
</dbReference>
<organism evidence="3 4">
    <name type="scientific">Ameca splendens</name>
    <dbReference type="NCBI Taxonomy" id="208324"/>
    <lineage>
        <taxon>Eukaryota</taxon>
        <taxon>Metazoa</taxon>
        <taxon>Chordata</taxon>
        <taxon>Craniata</taxon>
        <taxon>Vertebrata</taxon>
        <taxon>Euteleostomi</taxon>
        <taxon>Actinopterygii</taxon>
        <taxon>Neopterygii</taxon>
        <taxon>Teleostei</taxon>
        <taxon>Neoteleostei</taxon>
        <taxon>Acanthomorphata</taxon>
        <taxon>Ovalentaria</taxon>
        <taxon>Atherinomorphae</taxon>
        <taxon>Cyprinodontiformes</taxon>
        <taxon>Goodeidae</taxon>
        <taxon>Ameca</taxon>
    </lineage>
</organism>
<keyword evidence="2" id="KW-1133">Transmembrane helix</keyword>
<gene>
    <name evidence="3" type="ORF">AMECASPLE_027282</name>
</gene>
<reference evidence="3 4" key="1">
    <citation type="submission" date="2021-06" db="EMBL/GenBank/DDBJ databases">
        <authorList>
            <person name="Palmer J.M."/>
        </authorList>
    </citation>
    <scope>NUCLEOTIDE SEQUENCE [LARGE SCALE GENOMIC DNA]</scope>
    <source>
        <strain evidence="3 4">AS_MEX2019</strain>
        <tissue evidence="3">Muscle</tissue>
    </source>
</reference>
<keyword evidence="2" id="KW-0812">Transmembrane</keyword>
<evidence type="ECO:0000256" key="2">
    <source>
        <dbReference type="SAM" id="Phobius"/>
    </source>
</evidence>
<sequence>SLSQGQTHQSLSQGQTHQSLSQGQTHQSLSQGQTHQSLSQGQTQTQFLEVHPPCLADLQISRLGPSLCHGSGHIADHKGPRFVGSSGLVAGLLIACVSAAGFRHLRTRVSP</sequence>
<accession>A0ABV0YGX7</accession>
<keyword evidence="4" id="KW-1185">Reference proteome</keyword>
<proteinExistence type="predicted"/>
<evidence type="ECO:0000313" key="4">
    <source>
        <dbReference type="Proteomes" id="UP001469553"/>
    </source>
</evidence>
<comment type="caution">
    <text evidence="3">The sequence shown here is derived from an EMBL/GenBank/DDBJ whole genome shotgun (WGS) entry which is preliminary data.</text>
</comment>
<keyword evidence="2" id="KW-0472">Membrane</keyword>